<dbReference type="RefSeq" id="XP_001792338.1">
    <property type="nucleotide sequence ID" value="XM_001792286.1"/>
</dbReference>
<dbReference type="GeneID" id="5969183"/>
<proteinExistence type="predicted"/>
<feature type="region of interest" description="Disordered" evidence="1">
    <location>
        <begin position="659"/>
        <end position="687"/>
    </location>
</feature>
<feature type="region of interest" description="Disordered" evidence="1">
    <location>
        <begin position="303"/>
        <end position="322"/>
    </location>
</feature>
<feature type="region of interest" description="Disordered" evidence="1">
    <location>
        <begin position="367"/>
        <end position="390"/>
    </location>
</feature>
<feature type="region of interest" description="Disordered" evidence="1">
    <location>
        <begin position="266"/>
        <end position="296"/>
    </location>
</feature>
<feature type="compositionally biased region" description="Low complexity" evidence="1">
    <location>
        <begin position="267"/>
        <end position="277"/>
    </location>
</feature>
<gene>
    <name evidence="2" type="ORF">SNOG_01705</name>
</gene>
<feature type="compositionally biased region" description="Basic and acidic residues" evidence="1">
    <location>
        <begin position="283"/>
        <end position="294"/>
    </location>
</feature>
<evidence type="ECO:0000256" key="1">
    <source>
        <dbReference type="SAM" id="MobiDB-lite"/>
    </source>
</evidence>
<dbReference type="EMBL" id="CH445326">
    <property type="protein sequence ID" value="EAT91354.1"/>
    <property type="molecule type" value="Genomic_DNA"/>
</dbReference>
<feature type="compositionally biased region" description="Acidic residues" evidence="1">
    <location>
        <begin position="311"/>
        <end position="322"/>
    </location>
</feature>
<evidence type="ECO:0000313" key="2">
    <source>
        <dbReference type="EMBL" id="EAT91354.1"/>
    </source>
</evidence>
<name>Q0V2Q9_PHANO</name>
<dbReference type="KEGG" id="pno:SNOG_01705"/>
<accession>Q0V2Q9</accession>
<dbReference type="VEuPathDB" id="FungiDB:JI435_017050"/>
<dbReference type="Proteomes" id="UP000001055">
    <property type="component" value="Unassembled WGS sequence"/>
</dbReference>
<organism evidence="2 3">
    <name type="scientific">Phaeosphaeria nodorum (strain SN15 / ATCC MYA-4574 / FGSC 10173)</name>
    <name type="common">Glume blotch fungus</name>
    <name type="synonym">Parastagonospora nodorum</name>
    <dbReference type="NCBI Taxonomy" id="321614"/>
    <lineage>
        <taxon>Eukaryota</taxon>
        <taxon>Fungi</taxon>
        <taxon>Dikarya</taxon>
        <taxon>Ascomycota</taxon>
        <taxon>Pezizomycotina</taxon>
        <taxon>Dothideomycetes</taxon>
        <taxon>Pleosporomycetidae</taxon>
        <taxon>Pleosporales</taxon>
        <taxon>Pleosporineae</taxon>
        <taxon>Phaeosphaeriaceae</taxon>
        <taxon>Parastagonospora</taxon>
    </lineage>
</organism>
<dbReference type="InParanoid" id="Q0V2Q9"/>
<protein>
    <submittedName>
        <fullName evidence="2">Uncharacterized protein</fullName>
    </submittedName>
</protein>
<dbReference type="AlphaFoldDB" id="Q0V2Q9"/>
<sequence>MSACPKVNNTHSALPIQRTLLEKPVSIELPVKQPRVQREYTTSPPDAHLHTPRAFHGFIPLSTPVYLPDLAGSNAQKMHLDYFSVPKKESVVSPAPVQYESNVFVPLCSVAAVEQGMDAADYFSQSSTQINQETTQKAFVAVSNDQIPRTPAPVPRLQFSGHTIRISIQDLKHPTGSPVHERDITSSYTGLYSPSDFNVNSQGGDSCSDKLNGIAKGQESGQSKEAMEATLNTLEERNRIFEKCVLNLEHAALGLDAVQSQLERTKSTSSFRSAKSSVCSEQTVKEPTDDEPTRETAWQSLAETISLPDSESIDEEEDEDDGDGFLKINVFDVDGGRRSLAPCMDTIPEVEYPVRKSSLLPYSSLLSPPHRHRRKLGPLRTSTPSDPSIYKTATSTSTKVLASLLVGPKINIGNGSSGEVYVSGVPERMLVYFCGQEAVSRLLPGYNTPQEVLEVPASEAEKKGIVRVMRFMRRCCSPRSHASSGDMQIPQGNDYLRDGIDTVRACRVFDLRVDADRMERLVVQNLVLSDDAIDQVWNGHFGCMRDTSFGDAVVWFILTETQKDRIGMGEELICMLEYEEFKELKERVREEVKIRKWRCEARDEYLDRCHRDRNRKQKIRLRLQNQESDRMAKLVEVRTQNKEASAGIKNMAGSIHSFSTEKGLPTLPSDPHLNAENDDAASTSPSQNVAISIRSMDTNKELPTPPSETESALSTEATASDMYATFVRSLGNAPRSVQSNRPMRRDPTTSTGLRLILEDMSNDAWEAPRAAPVPRIKSSLWMRLKHAFDE</sequence>
<feature type="compositionally biased region" description="Polar residues" evidence="1">
    <location>
        <begin position="380"/>
        <end position="390"/>
    </location>
</feature>
<evidence type="ECO:0000313" key="3">
    <source>
        <dbReference type="Proteomes" id="UP000001055"/>
    </source>
</evidence>
<reference evidence="3" key="1">
    <citation type="journal article" date="2007" name="Plant Cell">
        <title>Dothideomycete-plant interactions illuminated by genome sequencing and EST analysis of the wheat pathogen Stagonospora nodorum.</title>
        <authorList>
            <person name="Hane J.K."/>
            <person name="Lowe R.G."/>
            <person name="Solomon P.S."/>
            <person name="Tan K.C."/>
            <person name="Schoch C.L."/>
            <person name="Spatafora J.W."/>
            <person name="Crous P.W."/>
            <person name="Kodira C."/>
            <person name="Birren B.W."/>
            <person name="Galagan J.E."/>
            <person name="Torriani S.F."/>
            <person name="McDonald B.A."/>
            <person name="Oliver R.P."/>
        </authorList>
    </citation>
    <scope>NUCLEOTIDE SEQUENCE [LARGE SCALE GENOMIC DNA]</scope>
    <source>
        <strain evidence="3">SN15 / ATCC MYA-4574 / FGSC 10173</strain>
    </source>
</reference>